<sequence length="40" mass="4809">MVRVRERIRFTDHGISWSLVKSDFEKCKHKSIDNSMEVRS</sequence>
<proteinExistence type="predicted"/>
<accession>A0A2P2QD87</accession>
<dbReference type="EMBL" id="GGEC01084415">
    <property type="protein sequence ID" value="MBX64899.1"/>
    <property type="molecule type" value="Transcribed_RNA"/>
</dbReference>
<evidence type="ECO:0000313" key="1">
    <source>
        <dbReference type="EMBL" id="MBX64899.1"/>
    </source>
</evidence>
<organism evidence="1">
    <name type="scientific">Rhizophora mucronata</name>
    <name type="common">Asiatic mangrove</name>
    <dbReference type="NCBI Taxonomy" id="61149"/>
    <lineage>
        <taxon>Eukaryota</taxon>
        <taxon>Viridiplantae</taxon>
        <taxon>Streptophyta</taxon>
        <taxon>Embryophyta</taxon>
        <taxon>Tracheophyta</taxon>
        <taxon>Spermatophyta</taxon>
        <taxon>Magnoliopsida</taxon>
        <taxon>eudicotyledons</taxon>
        <taxon>Gunneridae</taxon>
        <taxon>Pentapetalae</taxon>
        <taxon>rosids</taxon>
        <taxon>fabids</taxon>
        <taxon>Malpighiales</taxon>
        <taxon>Rhizophoraceae</taxon>
        <taxon>Rhizophora</taxon>
    </lineage>
</organism>
<dbReference type="AlphaFoldDB" id="A0A2P2QD87"/>
<protein>
    <submittedName>
        <fullName evidence="1">Uncharacterized protein</fullName>
    </submittedName>
</protein>
<reference evidence="1" key="1">
    <citation type="submission" date="2018-02" db="EMBL/GenBank/DDBJ databases">
        <title>Rhizophora mucronata_Transcriptome.</title>
        <authorList>
            <person name="Meera S.P."/>
            <person name="Sreeshan A."/>
            <person name="Augustine A."/>
        </authorList>
    </citation>
    <scope>NUCLEOTIDE SEQUENCE</scope>
    <source>
        <tissue evidence="1">Leaf</tissue>
    </source>
</reference>
<name>A0A2P2QD87_RHIMU</name>